<dbReference type="InterPro" id="IPR013783">
    <property type="entry name" value="Ig-like_fold"/>
</dbReference>
<dbReference type="Pfam" id="PF07691">
    <property type="entry name" value="PA14"/>
    <property type="match status" value="1"/>
</dbReference>
<gene>
    <name evidence="2" type="ORF">GCM10022422_42140</name>
</gene>
<dbReference type="InterPro" id="IPR045829">
    <property type="entry name" value="PKD_6"/>
</dbReference>
<sequence>MFFVVSSNYGQCAYPSSASSVGSYSFCIGRSSTNPIVSANVSSGNYITLDVISGFVYNFSVPNAFTGNENLTLFNADTNTNFGSLGYSSGGSGTSFDWLSTISGRIKILLTNGNCATNASGSRAITITLKSVGNNFDDQSAYGTNNWIGHIYTAGGEMPTTFTANKYLGYYRINSESINENFGGSTNCFSFMSNSVNRAQVYTEGFAVRYRMKTTKSGCYVITVSADDGIRLYLNGTNILDRWVEQSSTTYSNVVVNLDGDDDLVFDYYENGDANTVTFSIAPFDAGTNTITAPGTVDFCGNGTPGQITGSLQYSSGDSNLQNPQLSFQWQSSTDGVTFNNINGATLRNYTPPTITAPNIFYYRRLVSINGISSGCSYSPSNIVRITASSNSAPTFTGNTMTGATNQCALATGQVYSVVATNATSYIWSVPSGWTITSGQGTNSITVTIGTAGGSVSVTAANGCNKNASISKTITVNQNPTANAGTAVAAICQGATSAAMGGSVGGGATGGTWTTSGSGTWTNATSPSGATYTAGASESGNITLTLTTTGGSCGNATITKTITVNPKPIANAGTTLAAICQGATSAAMGGSIGGGATAGKWSGGAGTWSNDTDPSGATYTAGASESGNITLTLTTSGGSCNVATASKIITVNAKPTANVGTAVAAICQGATSAAMGGSIGGGATGGTWSGGSGTWNNATSPSGATYTAGASESGNITLTLTATGVSCSPAIVTKTITVNPKPTVANAGADQYGNGAFTLAANVPTAGTGTWSIASGPSTALTQFSNVNAANATFTPLGAGVYTLNWTITTASCGSSTDDVVLSNCVGNLVQNGDFSNGANNWSKATTKGTKVEVLKENVYFPNGNSENYTAELDVEASLGQTVSVIPNVPYTLSFIYARRPGSSPTVAVDVKIIDGSNTITRNYTTSDTTNSSVFQTIQFTPSTSSIWIEFYNSLETTTLGSIVDNIVLLPTSQVNPVATTTPKGKFKTVDACNGASVQLDVENVPASGVSYSWTTTSTGVTFSQNDIKNPKITVTGTGIKNATVVVTTAGGCSSVSSTTYVNVLALPVAGLVSNDADNTFCEGTSVTFTASGGTSYAFKVGSTTVQSGASDTYTTTALTNGQTVTVDVTNASGCTSTSAGITNTVTPNNTITLTSAAGTDSQTVCANTAITNITYSTNGATGVNFGILPAGISGIWSGNVATISGTPTVNSTNSYNYTITLTGGCGTITATGTINVDSLPVGGSIAGGTTVCSGTGDTVLTLSGNSGIVAHWESSLDNFATAGTVINNTSTTLTVSNLTATTSYRAVITNGVCASINSATATITVKPLPTTPTITKNNNVSCGGFGIITLTDLPADWTINQTGLTTGSRSFSGTDSSVPIQNLTIDTYSFTVKDNATGCTSNAATVSITDESSITEWTDSGWSNGEPDGSKSVVIKSVAVDQPFKSNKPNVVACSLIIDVPTTGPDVEIPSNVTLRITNIVKSNGKLVFKSGSSLVQKNNVQNEGDIVYIRATDVRRFDLTYWSSPIKSTKPEGFRMQDLSPTTYFDKFLYWSSEYKWATNLYGTLPMEVGKGYSIRGPQEFDNVDGGTFEGKFIGVPNNGNIDVTGVAVDKYFFLGNPYPSPIDVEKLWDANPDVLGPLYFWIHALLPQKAPGDNTARYSSNDYIICTAAGSTDINGETAPKSFDGFIAAGQGFFAKPKTTVIHFNNDMREGATENTNFFKTAKSASIERNRIWLNIRNTEGAFKQILVGYIQGATNSVDFNYDAATLGANSFIDFYSINETKKLTIQGRALPFDDTDVVPLGYKSTIDSDFTIAIDHADGFFDKQEVYLEDKITGKIINLRNENYTFSTLAGTFADRFVLRYTNKTLGTGDFENIEDSVLISVKNKVVSITSSKETIKDVNIFNVGAQLMYSKNKVNSSELQINNLHSSDQVLLVKVTLENGSTVSKKVVFSNLP</sequence>
<dbReference type="InterPro" id="IPR008979">
    <property type="entry name" value="Galactose-bd-like_sf"/>
</dbReference>
<reference evidence="3" key="1">
    <citation type="journal article" date="2019" name="Int. J. Syst. Evol. Microbiol.">
        <title>The Global Catalogue of Microorganisms (GCM) 10K type strain sequencing project: providing services to taxonomists for standard genome sequencing and annotation.</title>
        <authorList>
            <consortium name="The Broad Institute Genomics Platform"/>
            <consortium name="The Broad Institute Genome Sequencing Center for Infectious Disease"/>
            <person name="Wu L."/>
            <person name="Ma J."/>
        </authorList>
    </citation>
    <scope>NUCLEOTIDE SEQUENCE [LARGE SCALE GENOMIC DNA]</scope>
    <source>
        <strain evidence="3">JCM 17336</strain>
    </source>
</reference>
<dbReference type="EMBL" id="BAABDT010000007">
    <property type="protein sequence ID" value="GAA3752302.1"/>
    <property type="molecule type" value="Genomic_DNA"/>
</dbReference>
<name>A0ABP7G1F3_9FLAO</name>
<evidence type="ECO:0000259" key="1">
    <source>
        <dbReference type="PROSITE" id="PS51820"/>
    </source>
</evidence>
<dbReference type="Gene3D" id="2.60.40.10">
    <property type="entry name" value="Immunoglobulins"/>
    <property type="match status" value="1"/>
</dbReference>
<dbReference type="Gene3D" id="2.60.120.260">
    <property type="entry name" value="Galactose-binding domain-like"/>
    <property type="match status" value="1"/>
</dbReference>
<dbReference type="NCBIfam" id="NF033708">
    <property type="entry name" value="T9SS_Cterm_ChiA"/>
    <property type="match status" value="1"/>
</dbReference>
<dbReference type="Pfam" id="PF19408">
    <property type="entry name" value="PKD_6"/>
    <property type="match status" value="1"/>
</dbReference>
<evidence type="ECO:0000313" key="3">
    <source>
        <dbReference type="Proteomes" id="UP001501367"/>
    </source>
</evidence>
<feature type="domain" description="PA14" evidence="1">
    <location>
        <begin position="162"/>
        <end position="328"/>
    </location>
</feature>
<protein>
    <recommendedName>
        <fullName evidence="1">PA14 domain-containing protein</fullName>
    </recommendedName>
</protein>
<keyword evidence="3" id="KW-1185">Reference proteome</keyword>
<dbReference type="PROSITE" id="PS51820">
    <property type="entry name" value="PA14"/>
    <property type="match status" value="1"/>
</dbReference>
<organism evidence="2 3">
    <name type="scientific">Flavobacterium ginsengisoli</name>
    <dbReference type="NCBI Taxonomy" id="871694"/>
    <lineage>
        <taxon>Bacteria</taxon>
        <taxon>Pseudomonadati</taxon>
        <taxon>Bacteroidota</taxon>
        <taxon>Flavobacteriia</taxon>
        <taxon>Flavobacteriales</taxon>
        <taxon>Flavobacteriaceae</taxon>
        <taxon>Flavobacterium</taxon>
    </lineage>
</organism>
<accession>A0ABP7G1F3</accession>
<dbReference type="Proteomes" id="UP001501367">
    <property type="component" value="Unassembled WGS sequence"/>
</dbReference>
<evidence type="ECO:0000313" key="2">
    <source>
        <dbReference type="EMBL" id="GAA3752302.1"/>
    </source>
</evidence>
<proteinExistence type="predicted"/>
<dbReference type="InterPro" id="IPR011658">
    <property type="entry name" value="PA14_dom"/>
</dbReference>
<dbReference type="InterPro" id="IPR037524">
    <property type="entry name" value="PA14/GLEYA"/>
</dbReference>
<comment type="caution">
    <text evidence="2">The sequence shown here is derived from an EMBL/GenBank/DDBJ whole genome shotgun (WGS) entry which is preliminary data.</text>
</comment>
<dbReference type="SUPFAM" id="SSF49785">
    <property type="entry name" value="Galactose-binding domain-like"/>
    <property type="match status" value="1"/>
</dbReference>